<evidence type="ECO:0008006" key="5">
    <source>
        <dbReference type="Google" id="ProtNLM"/>
    </source>
</evidence>
<dbReference type="RefSeq" id="WP_147291735.1">
    <property type="nucleotide sequence ID" value="NZ_QRGP01000002.1"/>
</dbReference>
<comment type="caution">
    <text evidence="3">The sequence shown here is derived from an EMBL/GenBank/DDBJ whole genome shotgun (WGS) entry which is preliminary data.</text>
</comment>
<evidence type="ECO:0000256" key="1">
    <source>
        <dbReference type="SAM" id="MobiDB-lite"/>
    </source>
</evidence>
<feature type="region of interest" description="Disordered" evidence="1">
    <location>
        <begin position="164"/>
        <end position="193"/>
    </location>
</feature>
<organism evidence="3 4">
    <name type="scientific">Sphingorhabdus pulchriflava</name>
    <dbReference type="NCBI Taxonomy" id="2292257"/>
    <lineage>
        <taxon>Bacteria</taxon>
        <taxon>Pseudomonadati</taxon>
        <taxon>Pseudomonadota</taxon>
        <taxon>Alphaproteobacteria</taxon>
        <taxon>Sphingomonadales</taxon>
        <taxon>Sphingomonadaceae</taxon>
        <taxon>Sphingorhabdus</taxon>
    </lineage>
</organism>
<evidence type="ECO:0000313" key="3">
    <source>
        <dbReference type="EMBL" id="RDV02723.1"/>
    </source>
</evidence>
<keyword evidence="4" id="KW-1185">Reference proteome</keyword>
<feature type="signal peptide" evidence="2">
    <location>
        <begin position="1"/>
        <end position="22"/>
    </location>
</feature>
<protein>
    <recommendedName>
        <fullName evidence="5">DUF2799 domain-containing protein</fullName>
    </recommendedName>
</protein>
<evidence type="ECO:0000256" key="2">
    <source>
        <dbReference type="SAM" id="SignalP"/>
    </source>
</evidence>
<dbReference type="AlphaFoldDB" id="A0A371B5K2"/>
<gene>
    <name evidence="3" type="ORF">DXH95_12295</name>
</gene>
<feature type="compositionally biased region" description="Basic and acidic residues" evidence="1">
    <location>
        <begin position="164"/>
        <end position="175"/>
    </location>
</feature>
<proteinExistence type="predicted"/>
<dbReference type="EMBL" id="QRGP01000002">
    <property type="protein sequence ID" value="RDV02723.1"/>
    <property type="molecule type" value="Genomic_DNA"/>
</dbReference>
<dbReference type="Proteomes" id="UP000263833">
    <property type="component" value="Unassembled WGS sequence"/>
</dbReference>
<keyword evidence="2" id="KW-0732">Signal</keyword>
<accession>A0A371B5K2</accession>
<sequence>MTNRTALIFGAACALMATPVFAQEGEAPAATPDAEKINMVIVYGEDECAASTDDQINVCARLSESDRYRIPTQLRDDPNDPSKEAWTNRVLAYEYVGREGTMSCSASGAGGFTGCGLKQIDAAYAEKKEDPGLTFGRMIAAERKKRLDTIDAEAALVEERVKQFEKERAEREARMANEAPGTENPDSAPPQPE</sequence>
<name>A0A371B5K2_9SPHN</name>
<evidence type="ECO:0000313" key="4">
    <source>
        <dbReference type="Proteomes" id="UP000263833"/>
    </source>
</evidence>
<reference evidence="4" key="1">
    <citation type="submission" date="2018-08" db="EMBL/GenBank/DDBJ databases">
        <authorList>
            <person name="Kim S.-J."/>
            <person name="Jung G.-Y."/>
        </authorList>
    </citation>
    <scope>NUCLEOTIDE SEQUENCE [LARGE SCALE GENOMIC DNA]</scope>
    <source>
        <strain evidence="4">GY_G</strain>
    </source>
</reference>
<feature type="chain" id="PRO_5017067655" description="DUF2799 domain-containing protein" evidence="2">
    <location>
        <begin position="23"/>
        <end position="193"/>
    </location>
</feature>
<dbReference type="OrthoDB" id="7391233at2"/>